<dbReference type="Proteomes" id="UP000289738">
    <property type="component" value="Chromosome B09"/>
</dbReference>
<dbReference type="PANTHER" id="PTHR44366">
    <property type="entry name" value="UDP-N-ACETYLGLUCOSAMINE--PEPTIDE N-ACETYLGLUCOSAMINYLTRANSFERASE 110 KDA SUBUNIT"/>
    <property type="match status" value="1"/>
</dbReference>
<keyword evidence="5" id="KW-0808">Transferase</keyword>
<dbReference type="InterPro" id="IPR011990">
    <property type="entry name" value="TPR-like_helical_dom_sf"/>
</dbReference>
<feature type="repeat" description="TPR" evidence="8">
    <location>
        <begin position="228"/>
        <end position="261"/>
    </location>
</feature>
<dbReference type="PROSITE" id="PS50005">
    <property type="entry name" value="TPR"/>
    <property type="match status" value="6"/>
</dbReference>
<feature type="repeat" description="TPR" evidence="8">
    <location>
        <begin position="160"/>
        <end position="193"/>
    </location>
</feature>
<dbReference type="EC" id="2.4.1.255" evidence="3"/>
<dbReference type="SMART" id="SM00028">
    <property type="entry name" value="TPR"/>
    <property type="match status" value="7"/>
</dbReference>
<dbReference type="Pfam" id="PF13414">
    <property type="entry name" value="TPR_11"/>
    <property type="match status" value="1"/>
</dbReference>
<proteinExistence type="inferred from homology"/>
<name>A0A444XNH3_ARAHY</name>
<gene>
    <name evidence="10" type="ORF">Ahy_B09g097161</name>
</gene>
<keyword evidence="6" id="KW-0677">Repeat</keyword>
<evidence type="ECO:0000256" key="2">
    <source>
        <dbReference type="ARBA" id="ARBA00005386"/>
    </source>
</evidence>
<comment type="caution">
    <text evidence="10">The sequence shown here is derived from an EMBL/GenBank/DDBJ whole genome shotgun (WGS) entry which is preliminary data.</text>
</comment>
<dbReference type="Gene3D" id="3.40.50.11380">
    <property type="match status" value="1"/>
</dbReference>
<evidence type="ECO:0000256" key="1">
    <source>
        <dbReference type="ARBA" id="ARBA00004922"/>
    </source>
</evidence>
<evidence type="ECO:0000256" key="4">
    <source>
        <dbReference type="ARBA" id="ARBA00022676"/>
    </source>
</evidence>
<evidence type="ECO:0000256" key="5">
    <source>
        <dbReference type="ARBA" id="ARBA00022679"/>
    </source>
</evidence>
<dbReference type="InterPro" id="IPR019734">
    <property type="entry name" value="TPR_rpt"/>
</dbReference>
<evidence type="ECO:0000256" key="6">
    <source>
        <dbReference type="ARBA" id="ARBA00022737"/>
    </source>
</evidence>
<dbReference type="Pfam" id="PF13424">
    <property type="entry name" value="TPR_12"/>
    <property type="match status" value="1"/>
</dbReference>
<protein>
    <recommendedName>
        <fullName evidence="3">protein O-GlcNAc transferase</fullName>
        <ecNumber evidence="3">2.4.1.255</ecNumber>
    </recommendedName>
</protein>
<sequence length="465" mass="52184">MESGDLNRALQYYKEAVKLKPSFPDAYLNLGNVYKALGMPQEAIACYQQALQARPNYGMAYGNLASIFYEQGQLDMAILHYKQAVACDPRFLEAYNNLGNALKDVGRVEEAIQCYNQCLQLQPNHPQALTNLGNIYMEWNMVSAAAQYYKATLSVTTGLSAPYNNLAIIYKQQGSYADAISCYNEVLRIDPLAADGLVNRGNTYKEIGRVSEAIQDYIRAIAVRPTMAEAHANLASAYKDSGHVEAAIKSYRQALILRQDFPEATCNLLHTLQCVCSWEDRDQMFAEVEGIIRRQINMSVLPSVQPFHAIAYPLDPLLALEISRKYAAHCSLVASRLALPPFNHPAPIPIKREGGYERLRIGYVSSDFGNHPLSHLMGSVFGMHNRKNVEVFCYALSPNDGTEWRQRIQSEAEHFLDVSAMSSDMIAKMINENKIQVLVNLNGYTKVVFLCKLFFIYISRTICNP</sequence>
<reference evidence="10 11" key="1">
    <citation type="submission" date="2019-01" db="EMBL/GenBank/DDBJ databases">
        <title>Sequencing of cultivated peanut Arachis hypogaea provides insights into genome evolution and oil improvement.</title>
        <authorList>
            <person name="Chen X."/>
        </authorList>
    </citation>
    <scope>NUCLEOTIDE SEQUENCE [LARGE SCALE GENOMIC DNA]</scope>
    <source>
        <strain evidence="11">cv. Fuhuasheng</strain>
        <tissue evidence="10">Leaves</tissue>
    </source>
</reference>
<dbReference type="GO" id="GO:0097363">
    <property type="term" value="F:protein O-acetylglucosaminyltransferase activity"/>
    <property type="evidence" value="ECO:0007669"/>
    <property type="project" value="UniProtKB-EC"/>
</dbReference>
<evidence type="ECO:0000256" key="7">
    <source>
        <dbReference type="ARBA" id="ARBA00022803"/>
    </source>
</evidence>
<evidence type="ECO:0000313" key="10">
    <source>
        <dbReference type="EMBL" id="RYQ91267.1"/>
    </source>
</evidence>
<dbReference type="SUPFAM" id="SSF48452">
    <property type="entry name" value="TPR-like"/>
    <property type="match status" value="2"/>
</dbReference>
<dbReference type="AlphaFoldDB" id="A0A444XNH3"/>
<dbReference type="Gene3D" id="1.25.40.10">
    <property type="entry name" value="Tetratricopeptide repeat domain"/>
    <property type="match status" value="6"/>
</dbReference>
<dbReference type="Pfam" id="PF13181">
    <property type="entry name" value="TPR_8"/>
    <property type="match status" value="1"/>
</dbReference>
<dbReference type="EMBL" id="SDMP01000019">
    <property type="protein sequence ID" value="RYQ91267.1"/>
    <property type="molecule type" value="Genomic_DNA"/>
</dbReference>
<comment type="pathway">
    <text evidence="1">Protein modification; protein glycosylation.</text>
</comment>
<keyword evidence="11" id="KW-1185">Reference proteome</keyword>
<evidence type="ECO:0000259" key="9">
    <source>
        <dbReference type="Pfam" id="PF13844"/>
    </source>
</evidence>
<dbReference type="PANTHER" id="PTHR44366:SF1">
    <property type="entry name" value="UDP-N-ACETYLGLUCOSAMINE--PEPTIDE N-ACETYLGLUCOSAMINYLTRANSFERASE 110 KDA SUBUNIT"/>
    <property type="match status" value="1"/>
</dbReference>
<accession>A0A444XNH3</accession>
<dbReference type="FunFam" id="1.25.40.10:FF:000181">
    <property type="entry name" value="probable UDP-N-acetylglucosamine--peptide N-acetylglucosaminyltransferase SEC"/>
    <property type="match status" value="1"/>
</dbReference>
<keyword evidence="4" id="KW-0328">Glycosyltransferase</keyword>
<evidence type="ECO:0000313" key="11">
    <source>
        <dbReference type="Proteomes" id="UP000289738"/>
    </source>
</evidence>
<dbReference type="InterPro" id="IPR037919">
    <property type="entry name" value="OGT"/>
</dbReference>
<evidence type="ECO:0000256" key="3">
    <source>
        <dbReference type="ARBA" id="ARBA00011970"/>
    </source>
</evidence>
<organism evidence="10 11">
    <name type="scientific">Arachis hypogaea</name>
    <name type="common">Peanut</name>
    <dbReference type="NCBI Taxonomy" id="3818"/>
    <lineage>
        <taxon>Eukaryota</taxon>
        <taxon>Viridiplantae</taxon>
        <taxon>Streptophyta</taxon>
        <taxon>Embryophyta</taxon>
        <taxon>Tracheophyta</taxon>
        <taxon>Spermatophyta</taxon>
        <taxon>Magnoliopsida</taxon>
        <taxon>eudicotyledons</taxon>
        <taxon>Gunneridae</taxon>
        <taxon>Pentapetalae</taxon>
        <taxon>rosids</taxon>
        <taxon>fabids</taxon>
        <taxon>Fabales</taxon>
        <taxon>Fabaceae</taxon>
        <taxon>Papilionoideae</taxon>
        <taxon>50 kb inversion clade</taxon>
        <taxon>dalbergioids sensu lato</taxon>
        <taxon>Dalbergieae</taxon>
        <taxon>Pterocarpus clade</taxon>
        <taxon>Arachis</taxon>
    </lineage>
</organism>
<dbReference type="InterPro" id="IPR029489">
    <property type="entry name" value="OGT/SEC/SPY_C"/>
</dbReference>
<feature type="repeat" description="TPR" evidence="8">
    <location>
        <begin position="92"/>
        <end position="125"/>
    </location>
</feature>
<dbReference type="PROSITE" id="PS50293">
    <property type="entry name" value="TPR_REGION"/>
    <property type="match status" value="3"/>
</dbReference>
<evidence type="ECO:0000256" key="8">
    <source>
        <dbReference type="PROSITE-ProRule" id="PRU00339"/>
    </source>
</evidence>
<dbReference type="FunFam" id="1.25.40.10:FF:000131">
    <property type="entry name" value="probable UDP-N-acetylglucosamine--peptide N-acetylglucosaminyltransferase SEC"/>
    <property type="match status" value="1"/>
</dbReference>
<dbReference type="GO" id="GO:0006493">
    <property type="term" value="P:protein O-linked glycosylation"/>
    <property type="evidence" value="ECO:0007669"/>
    <property type="project" value="InterPro"/>
</dbReference>
<comment type="similarity">
    <text evidence="2">Belongs to the glycosyltransferase 41 family. O-GlcNAc transferase subfamily.</text>
</comment>
<keyword evidence="7 8" id="KW-0802">TPR repeat</keyword>
<feature type="repeat" description="TPR" evidence="8">
    <location>
        <begin position="24"/>
        <end position="57"/>
    </location>
</feature>
<dbReference type="Pfam" id="PF00515">
    <property type="entry name" value="TPR_1"/>
    <property type="match status" value="2"/>
</dbReference>
<feature type="repeat" description="TPR" evidence="8">
    <location>
        <begin position="58"/>
        <end position="91"/>
    </location>
</feature>
<dbReference type="Pfam" id="PF13844">
    <property type="entry name" value="Glyco_transf_41"/>
    <property type="match status" value="1"/>
</dbReference>
<dbReference type="UniPathway" id="UPA00378"/>
<feature type="repeat" description="TPR" evidence="8">
    <location>
        <begin position="194"/>
        <end position="227"/>
    </location>
</feature>
<feature type="domain" description="O-GlcNAc transferase C-terminal" evidence="9">
    <location>
        <begin position="275"/>
        <end position="446"/>
    </location>
</feature>